<dbReference type="NCBIfam" id="NF003810">
    <property type="entry name" value="PRK05399.1"/>
    <property type="match status" value="1"/>
</dbReference>
<dbReference type="PANTHER" id="PTHR11361:SF34">
    <property type="entry name" value="DNA MISMATCH REPAIR PROTEIN MSH1, MITOCHONDRIAL"/>
    <property type="match status" value="1"/>
</dbReference>
<dbReference type="PROSITE" id="PS00486">
    <property type="entry name" value="DNA_MISMATCH_REPAIR_2"/>
    <property type="match status" value="1"/>
</dbReference>
<dbReference type="Pfam" id="PF01624">
    <property type="entry name" value="MutS_I"/>
    <property type="match status" value="1"/>
</dbReference>
<dbReference type="Pfam" id="PF05192">
    <property type="entry name" value="MutS_III"/>
    <property type="match status" value="1"/>
</dbReference>
<feature type="domain" description="DNA mismatch repair proteins mutS family" evidence="11">
    <location>
        <begin position="700"/>
        <end position="716"/>
    </location>
</feature>
<evidence type="ECO:0000256" key="6">
    <source>
        <dbReference type="ARBA" id="ARBA00023125"/>
    </source>
</evidence>
<dbReference type="NCBIfam" id="TIGR01070">
    <property type="entry name" value="mutS1"/>
    <property type="match status" value="1"/>
</dbReference>
<dbReference type="CDD" id="cd03284">
    <property type="entry name" value="ABC_MutS1"/>
    <property type="match status" value="1"/>
</dbReference>
<dbReference type="GO" id="GO:0030983">
    <property type="term" value="F:mismatched DNA binding"/>
    <property type="evidence" value="ECO:0007669"/>
    <property type="project" value="InterPro"/>
</dbReference>
<keyword evidence="4 9" id="KW-0227">DNA damage</keyword>
<organism evidence="12 13">
    <name type="scientific">Candidatus Scalindua rubra</name>
    <dbReference type="NCBI Taxonomy" id="1872076"/>
    <lineage>
        <taxon>Bacteria</taxon>
        <taxon>Pseudomonadati</taxon>
        <taxon>Planctomycetota</taxon>
        <taxon>Candidatus Brocadiia</taxon>
        <taxon>Candidatus Brocadiales</taxon>
        <taxon>Candidatus Scalinduaceae</taxon>
        <taxon>Candidatus Scalindua</taxon>
    </lineage>
</organism>
<dbReference type="InterPro" id="IPR007861">
    <property type="entry name" value="DNA_mismatch_repair_MutS_clamp"/>
</dbReference>
<dbReference type="Gene3D" id="3.40.50.300">
    <property type="entry name" value="P-loop containing nucleotide triphosphate hydrolases"/>
    <property type="match status" value="1"/>
</dbReference>
<dbReference type="InterPro" id="IPR036678">
    <property type="entry name" value="MutS_con_dom_sf"/>
</dbReference>
<protein>
    <recommendedName>
        <fullName evidence="2 9">DNA mismatch repair protein MutS</fullName>
    </recommendedName>
</protein>
<dbReference type="GO" id="GO:0006298">
    <property type="term" value="P:mismatch repair"/>
    <property type="evidence" value="ECO:0007669"/>
    <property type="project" value="UniProtKB-UniRule"/>
</dbReference>
<evidence type="ECO:0000256" key="7">
    <source>
        <dbReference type="ARBA" id="ARBA00023204"/>
    </source>
</evidence>
<dbReference type="FunFam" id="3.40.1170.10:FF:000001">
    <property type="entry name" value="DNA mismatch repair protein MutS"/>
    <property type="match status" value="1"/>
</dbReference>
<dbReference type="SMART" id="SM00534">
    <property type="entry name" value="MUTSac"/>
    <property type="match status" value="1"/>
</dbReference>
<evidence type="ECO:0000256" key="4">
    <source>
        <dbReference type="ARBA" id="ARBA00022763"/>
    </source>
</evidence>
<evidence type="ECO:0000256" key="1">
    <source>
        <dbReference type="ARBA" id="ARBA00006271"/>
    </source>
</evidence>
<keyword evidence="3 9" id="KW-0547">Nucleotide-binding</keyword>
<accession>A0A1E3XEW0</accession>
<dbReference type="FunFam" id="1.10.1420.10:FF:000001">
    <property type="entry name" value="DNA mismatch repair protein MutS"/>
    <property type="match status" value="1"/>
</dbReference>
<gene>
    <name evidence="9" type="primary">mutS</name>
    <name evidence="12" type="ORF">SCARUB_00736</name>
</gene>
<name>A0A1E3XEW0_9BACT</name>
<dbReference type="Pfam" id="PF05188">
    <property type="entry name" value="MutS_II"/>
    <property type="match status" value="1"/>
</dbReference>
<feature type="binding site" evidence="9">
    <location>
        <begin position="626"/>
        <end position="633"/>
    </location>
    <ligand>
        <name>ATP</name>
        <dbReference type="ChEBI" id="CHEBI:30616"/>
    </ligand>
</feature>
<keyword evidence="5 9" id="KW-0067">ATP-binding</keyword>
<evidence type="ECO:0000256" key="8">
    <source>
        <dbReference type="ARBA" id="ARBA00024647"/>
    </source>
</evidence>
<proteinExistence type="inferred from homology"/>
<dbReference type="InterPro" id="IPR007860">
    <property type="entry name" value="DNA_mmatch_repair_MutS_con_dom"/>
</dbReference>
<dbReference type="PIRSF" id="PIRSF037677">
    <property type="entry name" value="DNA_mis_repair_Msh6"/>
    <property type="match status" value="1"/>
</dbReference>
<dbReference type="Gene3D" id="3.30.420.110">
    <property type="entry name" value="MutS, connector domain"/>
    <property type="match status" value="1"/>
</dbReference>
<dbReference type="Proteomes" id="UP000094056">
    <property type="component" value="Unassembled WGS sequence"/>
</dbReference>
<evidence type="ECO:0000256" key="2">
    <source>
        <dbReference type="ARBA" id="ARBA00021982"/>
    </source>
</evidence>
<evidence type="ECO:0000313" key="12">
    <source>
        <dbReference type="EMBL" id="ODS34166.1"/>
    </source>
</evidence>
<dbReference type="InterPro" id="IPR007696">
    <property type="entry name" value="DNA_mismatch_repair_MutS_core"/>
</dbReference>
<dbReference type="SUPFAM" id="SSF55271">
    <property type="entry name" value="DNA repair protein MutS, domain I"/>
    <property type="match status" value="1"/>
</dbReference>
<dbReference type="PANTHER" id="PTHR11361">
    <property type="entry name" value="DNA MISMATCH REPAIR PROTEIN MUTS FAMILY MEMBER"/>
    <property type="match status" value="1"/>
</dbReference>
<evidence type="ECO:0000256" key="9">
    <source>
        <dbReference type="HAMAP-Rule" id="MF_00096"/>
    </source>
</evidence>
<dbReference type="InterPro" id="IPR016151">
    <property type="entry name" value="DNA_mismatch_repair_MutS_N"/>
</dbReference>
<dbReference type="InterPro" id="IPR007695">
    <property type="entry name" value="DNA_mismatch_repair_MutS-lik_N"/>
</dbReference>
<dbReference type="SUPFAM" id="SSF53150">
    <property type="entry name" value="DNA repair protein MutS, domain II"/>
    <property type="match status" value="1"/>
</dbReference>
<dbReference type="FunFam" id="3.40.50.300:FF:000870">
    <property type="entry name" value="MutS protein homolog 4"/>
    <property type="match status" value="1"/>
</dbReference>
<sequence length="875" mass="99318">MPFSTPMMKQYMSIKRKNEDALLFFRMGDFYEMFYDDAKIAAKILGITLTSRSKGEKAVPMAGVPHHAAESYIQKLIKAGYKVAVCEQLQDGLEKSSLKVGTQGIVERDVIRIITPGTLTEDVMLDDKDNNYLLSLFLNDNKIGLSWVDISTGKFMVQDINKSRLLDELTRINPSECVLPENFTFNEFDLSERISIDFNAMITYRSDWEFSRETAYHKLISHFGTSSLEGFGCEDIGPSLNAAGALINYINETQKTSLKHINKIEKFSSHNRLVLDHSSQQSLELIKTTRTHQKEGSLLGVIDRTKTPMGGRLIKNWLISPLCKSEDIKYRHDGVEELYKNKNQCRELRELLRDVYDIERISAKISFGRANARDLVSLKQSLSLLPKLKHLISVCNSLILKSCHEALDVLDDVRVLISTAVVSDPPHSIREGGIIQEGYDHDLDELRNISRNGKSWIASFQSKEIDRTGINSLKVGYNKVFGYYIEITNVHKDSIPETYIRKQTLKNAERYITPELKEYETKVLTADERAKELEYEIFQKIREEVGTYTERLQKTADVIAHLDCLSTLANIAVENGYSRPEVLDELYLRIIDGRHPVLEKTLVAERFIPNDIDLDGTRNQIMVITGPNMAGKSTYIRQVALLVLMAQMGSFIPAKEATIGVVDRIFTRVGAMDELARGQSTFMVEMNEAANILNNATRRSLIILDEVGRGTSTFDGVSIAWALMEYIYEHLKARTLFATHYHELTELALLFPGIKNFNIAVKEWEDEIIFLRKIVEGGADKSYGIHVARLAGMPKEVIQRAKVILINLEAETLDVDGKPKFASIKNEEENKPKQLPLFNPPENQVIEDIKNLDTSKITPIDALNKLHKLKEKLEK</sequence>
<keyword evidence="6 9" id="KW-0238">DNA-binding</keyword>
<comment type="caution">
    <text evidence="12">The sequence shown here is derived from an EMBL/GenBank/DDBJ whole genome shotgun (WGS) entry which is preliminary data.</text>
</comment>
<evidence type="ECO:0000256" key="5">
    <source>
        <dbReference type="ARBA" id="ARBA00022840"/>
    </source>
</evidence>
<dbReference type="AlphaFoldDB" id="A0A1E3XEW0"/>
<dbReference type="GO" id="GO:0005524">
    <property type="term" value="F:ATP binding"/>
    <property type="evidence" value="ECO:0007669"/>
    <property type="project" value="UniProtKB-UniRule"/>
</dbReference>
<keyword evidence="7 9" id="KW-0234">DNA repair</keyword>
<evidence type="ECO:0000259" key="11">
    <source>
        <dbReference type="PROSITE" id="PS00486"/>
    </source>
</evidence>
<reference evidence="12 13" key="1">
    <citation type="submission" date="2016-07" db="EMBL/GenBank/DDBJ databases">
        <title>Draft genome of Scalindua rubra, obtained from a brine-seawater interface in the Red Sea, sheds light on salt adaptation in anammox bacteria.</title>
        <authorList>
            <person name="Speth D.R."/>
            <person name="Lagkouvardos I."/>
            <person name="Wang Y."/>
            <person name="Qian P.-Y."/>
            <person name="Dutilh B.E."/>
            <person name="Jetten M.S."/>
        </authorList>
    </citation>
    <scope>NUCLEOTIDE SEQUENCE [LARGE SCALE GENOMIC DNA]</scope>
    <source>
        <strain evidence="12">BSI-1</strain>
    </source>
</reference>
<dbReference type="Pfam" id="PF00488">
    <property type="entry name" value="MutS_V"/>
    <property type="match status" value="1"/>
</dbReference>
<dbReference type="InterPro" id="IPR036187">
    <property type="entry name" value="DNA_mismatch_repair_MutS_sf"/>
</dbReference>
<evidence type="ECO:0000256" key="3">
    <source>
        <dbReference type="ARBA" id="ARBA00022741"/>
    </source>
</evidence>
<comment type="function">
    <text evidence="8 9">This protein is involved in the repair of mismatches in DNA. It is possible that it carries out the mismatch recognition step. This protein has a weak ATPase activity.</text>
</comment>
<dbReference type="PATRIC" id="fig|1872076.5.peg.846"/>
<evidence type="ECO:0000256" key="10">
    <source>
        <dbReference type="RuleBase" id="RU003756"/>
    </source>
</evidence>
<dbReference type="GO" id="GO:0003684">
    <property type="term" value="F:damaged DNA binding"/>
    <property type="evidence" value="ECO:0007669"/>
    <property type="project" value="UniProtKB-UniRule"/>
</dbReference>
<dbReference type="InterPro" id="IPR000432">
    <property type="entry name" value="DNA_mismatch_repair_MutS_C"/>
</dbReference>
<dbReference type="SUPFAM" id="SSF48334">
    <property type="entry name" value="DNA repair protein MutS, domain III"/>
    <property type="match status" value="1"/>
</dbReference>
<dbReference type="GO" id="GO:0005829">
    <property type="term" value="C:cytosol"/>
    <property type="evidence" value="ECO:0007669"/>
    <property type="project" value="TreeGrafter"/>
</dbReference>
<dbReference type="EMBL" id="MAYW01000012">
    <property type="protein sequence ID" value="ODS34166.1"/>
    <property type="molecule type" value="Genomic_DNA"/>
</dbReference>
<dbReference type="InterPro" id="IPR027417">
    <property type="entry name" value="P-loop_NTPase"/>
</dbReference>
<comment type="similarity">
    <text evidence="1 9 10">Belongs to the DNA mismatch repair MutS family.</text>
</comment>
<dbReference type="HAMAP" id="MF_00096">
    <property type="entry name" value="MutS"/>
    <property type="match status" value="1"/>
</dbReference>
<dbReference type="SMART" id="SM00533">
    <property type="entry name" value="MUTSd"/>
    <property type="match status" value="1"/>
</dbReference>
<dbReference type="InterPro" id="IPR045076">
    <property type="entry name" value="MutS"/>
</dbReference>
<dbReference type="Gene3D" id="3.40.1170.10">
    <property type="entry name" value="DNA repair protein MutS, domain I"/>
    <property type="match status" value="1"/>
</dbReference>
<dbReference type="InterPro" id="IPR005748">
    <property type="entry name" value="DNA_mismatch_repair_MutS"/>
</dbReference>
<dbReference type="SUPFAM" id="SSF52540">
    <property type="entry name" value="P-loop containing nucleoside triphosphate hydrolases"/>
    <property type="match status" value="1"/>
</dbReference>
<dbReference type="GO" id="GO:0140664">
    <property type="term" value="F:ATP-dependent DNA damage sensor activity"/>
    <property type="evidence" value="ECO:0007669"/>
    <property type="project" value="InterPro"/>
</dbReference>
<dbReference type="Pfam" id="PF05190">
    <property type="entry name" value="MutS_IV"/>
    <property type="match status" value="1"/>
</dbReference>
<dbReference type="Gene3D" id="1.10.1420.10">
    <property type="match status" value="2"/>
</dbReference>
<evidence type="ECO:0000313" key="13">
    <source>
        <dbReference type="Proteomes" id="UP000094056"/>
    </source>
</evidence>
<dbReference type="InterPro" id="IPR017261">
    <property type="entry name" value="DNA_mismatch_repair_MutS/MSH"/>
</dbReference>